<reference evidence="2 3" key="1">
    <citation type="journal article" date="2013" name="Proc. Natl. Acad. Sci. U.S.A.">
        <title>The king cobra genome reveals dynamic gene evolution and adaptation in the snake venom system.</title>
        <authorList>
            <person name="Vonk F.J."/>
            <person name="Casewell N.R."/>
            <person name="Henkel C.V."/>
            <person name="Heimberg A.M."/>
            <person name="Jansen H.J."/>
            <person name="McCleary R.J."/>
            <person name="Kerkkamp H.M."/>
            <person name="Vos R.A."/>
            <person name="Guerreiro I."/>
            <person name="Calvete J.J."/>
            <person name="Wuster W."/>
            <person name="Woods A.E."/>
            <person name="Logan J.M."/>
            <person name="Harrison R.A."/>
            <person name="Castoe T.A."/>
            <person name="de Koning A.P."/>
            <person name="Pollock D.D."/>
            <person name="Yandell M."/>
            <person name="Calderon D."/>
            <person name="Renjifo C."/>
            <person name="Currier R.B."/>
            <person name="Salgado D."/>
            <person name="Pla D."/>
            <person name="Sanz L."/>
            <person name="Hyder A.S."/>
            <person name="Ribeiro J.M."/>
            <person name="Arntzen J.W."/>
            <person name="van den Thillart G.E."/>
            <person name="Boetzer M."/>
            <person name="Pirovano W."/>
            <person name="Dirks R.P."/>
            <person name="Spaink H.P."/>
            <person name="Duboule D."/>
            <person name="McGlinn E."/>
            <person name="Kini R.M."/>
            <person name="Richardson M.K."/>
        </authorList>
    </citation>
    <scope>NUCLEOTIDE SEQUENCE</scope>
    <source>
        <tissue evidence="2">Blood</tissue>
    </source>
</reference>
<evidence type="ECO:0000313" key="3">
    <source>
        <dbReference type="Proteomes" id="UP000018936"/>
    </source>
</evidence>
<comment type="caution">
    <text evidence="2">The sequence shown here is derived from an EMBL/GenBank/DDBJ whole genome shotgun (WGS) entry which is preliminary data.</text>
</comment>
<keyword evidence="3" id="KW-1185">Reference proteome</keyword>
<evidence type="ECO:0000256" key="1">
    <source>
        <dbReference type="SAM" id="MobiDB-lite"/>
    </source>
</evidence>
<feature type="non-terminal residue" evidence="2">
    <location>
        <position position="125"/>
    </location>
</feature>
<feature type="compositionally biased region" description="Polar residues" evidence="1">
    <location>
        <begin position="99"/>
        <end position="125"/>
    </location>
</feature>
<feature type="region of interest" description="Disordered" evidence="1">
    <location>
        <begin position="94"/>
        <end position="125"/>
    </location>
</feature>
<feature type="compositionally biased region" description="Basic residues" evidence="1">
    <location>
        <begin position="27"/>
        <end position="40"/>
    </location>
</feature>
<proteinExistence type="predicted"/>
<gene>
    <name evidence="2" type="ORF">L345_12138</name>
</gene>
<accession>V8NKQ4</accession>
<protein>
    <submittedName>
        <fullName evidence="2">Uncharacterized protein</fullName>
    </submittedName>
</protein>
<dbReference type="AlphaFoldDB" id="V8NKQ4"/>
<dbReference type="Proteomes" id="UP000018936">
    <property type="component" value="Unassembled WGS sequence"/>
</dbReference>
<dbReference type="EMBL" id="AZIM01003451">
    <property type="protein sequence ID" value="ETE62107.1"/>
    <property type="molecule type" value="Genomic_DNA"/>
</dbReference>
<sequence>MGHNLQIRLQIHLPGSALRLELLTAKQGRKRRKKKGRRRQQPCDSFGLHSGHPLRNSLSPPALGGRKPRKKKWAGRCSNSPLWSSLLILLRPPTISGKLPTQRSSTPGLSQTTRMRSSLSCLPSR</sequence>
<name>V8NKQ4_OPHHA</name>
<organism evidence="2 3">
    <name type="scientific">Ophiophagus hannah</name>
    <name type="common">King cobra</name>
    <name type="synonym">Naja hannah</name>
    <dbReference type="NCBI Taxonomy" id="8665"/>
    <lineage>
        <taxon>Eukaryota</taxon>
        <taxon>Metazoa</taxon>
        <taxon>Chordata</taxon>
        <taxon>Craniata</taxon>
        <taxon>Vertebrata</taxon>
        <taxon>Euteleostomi</taxon>
        <taxon>Lepidosauria</taxon>
        <taxon>Squamata</taxon>
        <taxon>Bifurcata</taxon>
        <taxon>Unidentata</taxon>
        <taxon>Episquamata</taxon>
        <taxon>Toxicofera</taxon>
        <taxon>Serpentes</taxon>
        <taxon>Colubroidea</taxon>
        <taxon>Elapidae</taxon>
        <taxon>Elapinae</taxon>
        <taxon>Ophiophagus</taxon>
    </lineage>
</organism>
<evidence type="ECO:0000313" key="2">
    <source>
        <dbReference type="EMBL" id="ETE62107.1"/>
    </source>
</evidence>
<feature type="region of interest" description="Disordered" evidence="1">
    <location>
        <begin position="25"/>
        <end position="78"/>
    </location>
</feature>